<name>S9NVP1_CYSF2</name>
<dbReference type="Proteomes" id="UP000011682">
    <property type="component" value="Unassembled WGS sequence"/>
</dbReference>
<keyword evidence="1" id="KW-0282">Flagellum</keyword>
<reference evidence="1" key="1">
    <citation type="submission" date="2013-05" db="EMBL/GenBank/DDBJ databases">
        <title>Genome assembly of Cystobacter fuscus DSM 2262.</title>
        <authorList>
            <person name="Sharma G."/>
            <person name="Khatri I."/>
            <person name="Kaur C."/>
            <person name="Mayilraj S."/>
            <person name="Subramanian S."/>
        </authorList>
    </citation>
    <scope>NUCLEOTIDE SEQUENCE [LARGE SCALE GENOMIC DNA]</scope>
    <source>
        <strain evidence="1">DSM 2262</strain>
    </source>
</reference>
<organism evidence="1 2">
    <name type="scientific">Cystobacter fuscus (strain ATCC 25194 / DSM 2262 / NBRC 100088 / M29)</name>
    <dbReference type="NCBI Taxonomy" id="1242864"/>
    <lineage>
        <taxon>Bacteria</taxon>
        <taxon>Pseudomonadati</taxon>
        <taxon>Myxococcota</taxon>
        <taxon>Myxococcia</taxon>
        <taxon>Myxococcales</taxon>
        <taxon>Cystobacterineae</taxon>
        <taxon>Archangiaceae</taxon>
        <taxon>Cystobacter</taxon>
    </lineage>
</organism>
<gene>
    <name evidence="1" type="ORF">D187_009725</name>
</gene>
<sequence>MTALPVLCIKNDGSPTRAGLYTDFYSGWVHGHIATTQPIPGTWLSSQATADQICVNYFGTGWRMAEHHDGGGGWGFHAYGDIRNDTKFWVRIINQPANCWNP</sequence>
<comment type="caution">
    <text evidence="1">The sequence shown here is derived from an EMBL/GenBank/DDBJ whole genome shotgun (WGS) entry which is preliminary data.</text>
</comment>
<protein>
    <submittedName>
        <fullName evidence="1">Flagellar hook-length control protein FliK</fullName>
    </submittedName>
</protein>
<keyword evidence="1" id="KW-0966">Cell projection</keyword>
<dbReference type="OrthoDB" id="583296at2"/>
<accession>S9NVP1</accession>
<keyword evidence="2" id="KW-1185">Reference proteome</keyword>
<proteinExistence type="predicted"/>
<dbReference type="RefSeq" id="WP_002632015.1">
    <property type="nucleotide sequence ID" value="NZ_ANAH02000075.1"/>
</dbReference>
<keyword evidence="1" id="KW-0969">Cilium</keyword>
<evidence type="ECO:0000313" key="1">
    <source>
        <dbReference type="EMBL" id="EPX54986.1"/>
    </source>
</evidence>
<dbReference type="EMBL" id="ANAH02000075">
    <property type="protein sequence ID" value="EPX54986.1"/>
    <property type="molecule type" value="Genomic_DNA"/>
</dbReference>
<dbReference type="AlphaFoldDB" id="S9NVP1"/>
<evidence type="ECO:0000313" key="2">
    <source>
        <dbReference type="Proteomes" id="UP000011682"/>
    </source>
</evidence>